<feature type="non-terminal residue" evidence="2">
    <location>
        <position position="1"/>
    </location>
</feature>
<feature type="domain" description="Integrase zinc-binding" evidence="1">
    <location>
        <begin position="73"/>
        <end position="124"/>
    </location>
</feature>
<reference evidence="2 3" key="1">
    <citation type="submission" date="2015-01" db="EMBL/GenBank/DDBJ databases">
        <title>Evolution of Trichinella species and genotypes.</title>
        <authorList>
            <person name="Korhonen P.K."/>
            <person name="Edoardo P."/>
            <person name="Giuseppe L.R."/>
            <person name="Gasser R.B."/>
        </authorList>
    </citation>
    <scope>NUCLEOTIDE SEQUENCE [LARGE SCALE GENOMIC DNA]</scope>
    <source>
        <strain evidence="2">ISS37</strain>
    </source>
</reference>
<dbReference type="PANTHER" id="PTHR47331">
    <property type="entry name" value="PHD-TYPE DOMAIN-CONTAINING PROTEIN"/>
    <property type="match status" value="1"/>
</dbReference>
<evidence type="ECO:0000313" key="3">
    <source>
        <dbReference type="Proteomes" id="UP000054630"/>
    </source>
</evidence>
<sequence length="133" mass="15266">LTVPELREAEKTWIRQVQVSAYGPGSHRRKDLQQFNPYLDEAGILRVGGRLAFSELPRETRNPMLLPHGDGVVKLLIQQVHEQQLHAGIDQTLAATRKRFWITRGRSAVKEVVRKCVVCRRVTARPFEQQMAE</sequence>
<dbReference type="STRING" id="6336.A0A0V0RCE2"/>
<evidence type="ECO:0000313" key="2">
    <source>
        <dbReference type="EMBL" id="KRX11896.1"/>
    </source>
</evidence>
<proteinExistence type="predicted"/>
<keyword evidence="3" id="KW-1185">Reference proteome</keyword>
<dbReference type="OrthoDB" id="5920710at2759"/>
<feature type="non-terminal residue" evidence="2">
    <location>
        <position position="133"/>
    </location>
</feature>
<dbReference type="Gene3D" id="1.10.340.70">
    <property type="match status" value="1"/>
</dbReference>
<dbReference type="PANTHER" id="PTHR47331:SF1">
    <property type="entry name" value="GAG-LIKE PROTEIN"/>
    <property type="match status" value="1"/>
</dbReference>
<gene>
    <name evidence="2" type="ORF">T07_13198</name>
</gene>
<dbReference type="Proteomes" id="UP000054630">
    <property type="component" value="Unassembled WGS sequence"/>
</dbReference>
<dbReference type="AlphaFoldDB" id="A0A0V0RCE2"/>
<organism evidence="2 3">
    <name type="scientific">Trichinella nelsoni</name>
    <dbReference type="NCBI Taxonomy" id="6336"/>
    <lineage>
        <taxon>Eukaryota</taxon>
        <taxon>Metazoa</taxon>
        <taxon>Ecdysozoa</taxon>
        <taxon>Nematoda</taxon>
        <taxon>Enoplea</taxon>
        <taxon>Dorylaimia</taxon>
        <taxon>Trichinellida</taxon>
        <taxon>Trichinellidae</taxon>
        <taxon>Trichinella</taxon>
    </lineage>
</organism>
<dbReference type="EMBL" id="JYDL01001159">
    <property type="protein sequence ID" value="KRX11896.1"/>
    <property type="molecule type" value="Genomic_DNA"/>
</dbReference>
<dbReference type="Pfam" id="PF17921">
    <property type="entry name" value="Integrase_H2C2"/>
    <property type="match status" value="1"/>
</dbReference>
<protein>
    <recommendedName>
        <fullName evidence="1">Integrase zinc-binding domain-containing protein</fullName>
    </recommendedName>
</protein>
<name>A0A0V0RCE2_9BILA</name>
<dbReference type="InterPro" id="IPR041588">
    <property type="entry name" value="Integrase_H2C2"/>
</dbReference>
<comment type="caution">
    <text evidence="2">The sequence shown here is derived from an EMBL/GenBank/DDBJ whole genome shotgun (WGS) entry which is preliminary data.</text>
</comment>
<evidence type="ECO:0000259" key="1">
    <source>
        <dbReference type="Pfam" id="PF17921"/>
    </source>
</evidence>
<accession>A0A0V0RCE2</accession>